<organism evidence="4">
    <name type="scientific">uncultured Sporomusa sp</name>
    <dbReference type="NCBI Taxonomy" id="307249"/>
    <lineage>
        <taxon>Bacteria</taxon>
        <taxon>Bacillati</taxon>
        <taxon>Bacillota</taxon>
        <taxon>Negativicutes</taxon>
        <taxon>Selenomonadales</taxon>
        <taxon>Sporomusaceae</taxon>
        <taxon>Sporomusa</taxon>
        <taxon>environmental samples</taxon>
    </lineage>
</organism>
<dbReference type="PANTHER" id="PTHR43153:SF1">
    <property type="entry name" value="ELECTRON TRANSFER FLAVOPROTEIN SUBUNIT ALPHA, MITOCHONDRIAL"/>
    <property type="match status" value="1"/>
</dbReference>
<dbReference type="GO" id="GO:0033539">
    <property type="term" value="P:fatty acid beta-oxidation using acyl-CoA dehydrogenase"/>
    <property type="evidence" value="ECO:0007669"/>
    <property type="project" value="TreeGrafter"/>
</dbReference>
<evidence type="ECO:0000313" key="4">
    <source>
        <dbReference type="EMBL" id="SCM79811.1"/>
    </source>
</evidence>
<dbReference type="InterPro" id="IPR014731">
    <property type="entry name" value="ETF_asu_C"/>
</dbReference>
<evidence type="ECO:0000256" key="2">
    <source>
        <dbReference type="PIRSR" id="PIRSR000089-1"/>
    </source>
</evidence>
<gene>
    <name evidence="4" type="primary">etfA</name>
    <name evidence="4" type="ORF">KL86SPO_30105</name>
</gene>
<dbReference type="CDD" id="cd01715">
    <property type="entry name" value="ETF_alpha"/>
    <property type="match status" value="1"/>
</dbReference>
<dbReference type="AlphaFoldDB" id="A0A212LQQ8"/>
<dbReference type="InterPro" id="IPR014730">
    <property type="entry name" value="ETF_a/b_N"/>
</dbReference>
<feature type="binding site" evidence="2">
    <location>
        <begin position="308"/>
        <end position="309"/>
    </location>
    <ligand>
        <name>FAD</name>
        <dbReference type="ChEBI" id="CHEBI:57692"/>
    </ligand>
</feature>
<dbReference type="GO" id="GO:0050660">
    <property type="term" value="F:flavin adenine dinucleotide binding"/>
    <property type="evidence" value="ECO:0007669"/>
    <property type="project" value="InterPro"/>
</dbReference>
<name>A0A212LQQ8_9FIRM</name>
<comment type="cofactor">
    <cofactor evidence="2">
        <name>FAD</name>
        <dbReference type="ChEBI" id="CHEBI:57692"/>
    </cofactor>
    <text evidence="2">Binds 1 FAD per dimer.</text>
</comment>
<dbReference type="RefSeq" id="WP_288183596.1">
    <property type="nucleotide sequence ID" value="NZ_LT608335.1"/>
</dbReference>
<dbReference type="EMBL" id="FMJE01000003">
    <property type="protein sequence ID" value="SCM79811.1"/>
    <property type="molecule type" value="Genomic_DNA"/>
</dbReference>
<keyword evidence="2" id="KW-0274">FAD</keyword>
<dbReference type="Gene3D" id="3.40.50.620">
    <property type="entry name" value="HUPs"/>
    <property type="match status" value="1"/>
</dbReference>
<reference evidence="4" key="1">
    <citation type="submission" date="2016-08" db="EMBL/GenBank/DDBJ databases">
        <authorList>
            <person name="Seilhamer J.J."/>
        </authorList>
    </citation>
    <scope>NUCLEOTIDE SEQUENCE</scope>
    <source>
        <strain evidence="4">86</strain>
    </source>
</reference>
<keyword evidence="2" id="KW-0285">Flavoprotein</keyword>
<dbReference type="PANTHER" id="PTHR43153">
    <property type="entry name" value="ELECTRON TRANSFER FLAVOPROTEIN ALPHA"/>
    <property type="match status" value="1"/>
</dbReference>
<dbReference type="InterPro" id="IPR029035">
    <property type="entry name" value="DHS-like_NAD/FAD-binding_dom"/>
</dbReference>
<sequence length="396" mass="43799">MSKIIIRQDLVTNPDDLIKICPFGAIEYDNNYLSINAACKMCNICVKTGPQGVFSCFEEKVEEIDKSLWRGISVYVDHHHGHIHPVTYELIGKAKELAAKIKHPVYCLFIGRDISQTAHSLLAYGVDDVFVYDNPELEDFRIEPYTAVFEDFINRQKPSIILVGSTNLGRSLAPRVAARFGTGLTADCTILDVDEDTNLAQIRPAFGGNIMAHIYTPNHRPQFATVRYKVFSAPQKISQPTGKVMSCDIANQALQSRIRVLSTKDKEKVRSVEDAEIIVVAGRAVKNQKDLDIINRLAEQLGGMVAVTRPLIEAGLADARLQIGLSGRTVKPKLLIACGVSGAIQFVAGMDKADMIFAINNDDNAPIFNIAHYGIVGDVFEIVPRLMELLDQSRQM</sequence>
<evidence type="ECO:0000259" key="3">
    <source>
        <dbReference type="SMART" id="SM00893"/>
    </source>
</evidence>
<protein>
    <submittedName>
        <fullName evidence="4">Electron transfer flavoprotein subunit alpha</fullName>
    </submittedName>
</protein>
<dbReference type="SUPFAM" id="SSF52467">
    <property type="entry name" value="DHS-like NAD/FAD-binding domain"/>
    <property type="match status" value="1"/>
</dbReference>
<feature type="binding site" evidence="2">
    <location>
        <begin position="322"/>
        <end position="326"/>
    </location>
    <ligand>
        <name>FAD</name>
        <dbReference type="ChEBI" id="CHEBI:57692"/>
    </ligand>
</feature>
<proteinExistence type="inferred from homology"/>
<dbReference type="GO" id="GO:0009055">
    <property type="term" value="F:electron transfer activity"/>
    <property type="evidence" value="ECO:0007669"/>
    <property type="project" value="InterPro"/>
</dbReference>
<feature type="binding site" evidence="2">
    <location>
        <position position="360"/>
    </location>
    <ligand>
        <name>FAD</name>
        <dbReference type="ChEBI" id="CHEBI:57692"/>
    </ligand>
</feature>
<dbReference type="Pfam" id="PF01012">
    <property type="entry name" value="ETF"/>
    <property type="match status" value="1"/>
</dbReference>
<dbReference type="SUPFAM" id="SSF54862">
    <property type="entry name" value="4Fe-4S ferredoxins"/>
    <property type="match status" value="1"/>
</dbReference>
<evidence type="ECO:0000256" key="1">
    <source>
        <dbReference type="ARBA" id="ARBA00005817"/>
    </source>
</evidence>
<accession>A0A212LQQ8</accession>
<feature type="binding site" evidence="2">
    <location>
        <position position="283"/>
    </location>
    <ligand>
        <name>FAD</name>
        <dbReference type="ChEBI" id="CHEBI:57692"/>
    </ligand>
</feature>
<feature type="domain" description="Electron transfer flavoprotein alpha/beta-subunit N-terminal" evidence="3">
    <location>
        <begin position="72"/>
        <end position="260"/>
    </location>
</feature>
<dbReference type="InterPro" id="IPR014729">
    <property type="entry name" value="Rossmann-like_a/b/a_fold"/>
</dbReference>
<comment type="similarity">
    <text evidence="1">Belongs to the ETF alpha-subunit/FixB family.</text>
</comment>
<dbReference type="PIRSF" id="PIRSF000089">
    <property type="entry name" value="Electra_flavoP_a"/>
    <property type="match status" value="1"/>
</dbReference>
<dbReference type="SUPFAM" id="SSF52402">
    <property type="entry name" value="Adenine nucleotide alpha hydrolases-like"/>
    <property type="match status" value="1"/>
</dbReference>
<dbReference type="Pfam" id="PF00766">
    <property type="entry name" value="ETF_alpha"/>
    <property type="match status" value="1"/>
</dbReference>
<dbReference type="InterPro" id="IPR033947">
    <property type="entry name" value="ETF_alpha_N"/>
</dbReference>
<dbReference type="Gene3D" id="3.40.50.1220">
    <property type="entry name" value="TPP-binding domain"/>
    <property type="match status" value="1"/>
</dbReference>
<dbReference type="InterPro" id="IPR001308">
    <property type="entry name" value="ETF_a/FixB"/>
</dbReference>
<dbReference type="SMART" id="SM00893">
    <property type="entry name" value="ETF"/>
    <property type="match status" value="1"/>
</dbReference>